<protein>
    <submittedName>
        <fullName evidence="2">DUF2163 domain-containing protein</fullName>
    </submittedName>
</protein>
<keyword evidence="3" id="KW-1185">Reference proteome</keyword>
<dbReference type="EMBL" id="SULI01000008">
    <property type="protein sequence ID" value="TKZ20886.1"/>
    <property type="molecule type" value="Genomic_DNA"/>
</dbReference>
<evidence type="ECO:0000259" key="1">
    <source>
        <dbReference type="Pfam" id="PF09356"/>
    </source>
</evidence>
<evidence type="ECO:0000313" key="2">
    <source>
        <dbReference type="EMBL" id="TKZ20886.1"/>
    </source>
</evidence>
<reference evidence="2 3" key="1">
    <citation type="submission" date="2019-04" db="EMBL/GenBank/DDBJ databases">
        <title>Genome sequence of Pelagicola litoralis CL-ES2.</title>
        <authorList>
            <person name="Cao J."/>
        </authorList>
    </citation>
    <scope>NUCLEOTIDE SEQUENCE [LARGE SCALE GENOMIC DNA]</scope>
    <source>
        <strain evidence="2 3">CL-ES2</strain>
    </source>
</reference>
<accession>A0A4U7N6E8</accession>
<dbReference type="OrthoDB" id="1633386at2"/>
<dbReference type="AlphaFoldDB" id="A0A4U7N6E8"/>
<dbReference type="InterPro" id="IPR018964">
    <property type="entry name" value="Phage_phiJL001_Gp84_C"/>
</dbReference>
<sequence length="294" mass="32486">MGVQAALEAHLKSGLTTVARCWGIERTDGCKFGFTDHDLDLSFEGHVFKAQTGLTSTALEQSTGLSVDNTEAMGALSDASVSDADIEAGRFDQAQVFCWLVNWSDVSERTLMFRGTIGELRRAGGAFHAELRGLTEALNRPLGRVFQKPCTAVLGDSCCGFDLTSTGYSDLRPVDDVSENRIFRWRNLSGFAPGWFERGRLTVQSGDAKGLKQTIKQDRIEGEIRIIELWEPIRASITSDDQVLLEAGCDKRHTTCRFKFNNILNFQGFPDIPGEDWMMSYPRQAGENSGGSLR</sequence>
<dbReference type="Pfam" id="PF09931">
    <property type="entry name" value="Phage_phiJL001_Gp84_N"/>
    <property type="match status" value="1"/>
</dbReference>
<organism evidence="2 3">
    <name type="scientific">Shimia litoralis</name>
    <dbReference type="NCBI Taxonomy" id="420403"/>
    <lineage>
        <taxon>Bacteria</taxon>
        <taxon>Pseudomonadati</taxon>
        <taxon>Pseudomonadota</taxon>
        <taxon>Alphaproteobacteria</taxon>
        <taxon>Rhodobacterales</taxon>
        <taxon>Roseobacteraceae</taxon>
    </lineage>
</organism>
<evidence type="ECO:0000313" key="3">
    <source>
        <dbReference type="Proteomes" id="UP000306575"/>
    </source>
</evidence>
<comment type="caution">
    <text evidence="2">The sequence shown here is derived from an EMBL/GenBank/DDBJ whole genome shotgun (WGS) entry which is preliminary data.</text>
</comment>
<feature type="domain" description="Bacteriophage phiJL001 Gp84 C-terminal" evidence="1">
    <location>
        <begin position="194"/>
        <end position="276"/>
    </location>
</feature>
<dbReference type="Pfam" id="PF09356">
    <property type="entry name" value="Phage_BR0599"/>
    <property type="match status" value="1"/>
</dbReference>
<dbReference type="InterPro" id="IPR011928">
    <property type="entry name" value="Phage_phiJL001_Gp84"/>
</dbReference>
<dbReference type="Proteomes" id="UP000306575">
    <property type="component" value="Unassembled WGS sequence"/>
</dbReference>
<gene>
    <name evidence="2" type="ORF">FAP39_08705</name>
</gene>
<dbReference type="RefSeq" id="WP_138016013.1">
    <property type="nucleotide sequence ID" value="NZ_SULI01000008.1"/>
</dbReference>
<proteinExistence type="predicted"/>
<name>A0A4U7N6E8_9RHOB</name>
<dbReference type="NCBIfam" id="TIGR02218">
    <property type="entry name" value="phg_TIGR02218"/>
    <property type="match status" value="1"/>
</dbReference>